<evidence type="ECO:0000256" key="1">
    <source>
        <dbReference type="ARBA" id="ARBA00022679"/>
    </source>
</evidence>
<keyword evidence="8" id="KW-1185">Reference proteome</keyword>
<evidence type="ECO:0000256" key="5">
    <source>
        <dbReference type="SAM" id="MobiDB-lite"/>
    </source>
</evidence>
<keyword evidence="2" id="KW-0547">Nucleotide-binding</keyword>
<evidence type="ECO:0000313" key="8">
    <source>
        <dbReference type="Proteomes" id="UP001212841"/>
    </source>
</evidence>
<name>A0AAD5SA86_9FUNG</name>
<feature type="compositionally biased region" description="Acidic residues" evidence="5">
    <location>
        <begin position="311"/>
        <end position="342"/>
    </location>
</feature>
<dbReference type="SUPFAM" id="SSF56112">
    <property type="entry name" value="Protein kinase-like (PK-like)"/>
    <property type="match status" value="1"/>
</dbReference>
<sequence>MAVKQVKGSVFGGARKMSVKGVGGMAMASPGMKKVVTAIESLRREVALLRTLRHKHIVAYLGYEATDTSTNIFLEYVAGGSIASVLSRTGPFDENLIPALTAQILLGLEYLHNRGVIHRDIKAANILLDFTGVAKISDFGVSKNINPSRRVSHRTSQRHSKAFSAVTTSSAAMSKADQRMSMRGTVSWMAPEVVKSERFGTGYAANVDVWSLACVVLEMYTGGEKPWNELRDDFQVLYKLSQNAAPPIPEDLNICEDGRKFLQKCFTVDPTARPSASDLLTLDPFVCDVDPYGFDFQNWYNAALARMPPSSEEEEESEFDDDDDEDDDGSGSEDDDEDDEKD</sequence>
<dbReference type="Gene3D" id="1.10.510.10">
    <property type="entry name" value="Transferase(Phosphotransferase) domain 1"/>
    <property type="match status" value="1"/>
</dbReference>
<feature type="region of interest" description="Disordered" evidence="5">
    <location>
        <begin position="305"/>
        <end position="342"/>
    </location>
</feature>
<dbReference type="AlphaFoldDB" id="A0AAD5SA86"/>
<dbReference type="GO" id="GO:0000165">
    <property type="term" value="P:MAPK cascade"/>
    <property type="evidence" value="ECO:0007669"/>
    <property type="project" value="UniProtKB-ARBA"/>
</dbReference>
<dbReference type="InterPro" id="IPR008271">
    <property type="entry name" value="Ser/Thr_kinase_AS"/>
</dbReference>
<evidence type="ECO:0000256" key="2">
    <source>
        <dbReference type="ARBA" id="ARBA00022741"/>
    </source>
</evidence>
<gene>
    <name evidence="7" type="ORF">HK097_010914</name>
</gene>
<keyword evidence="1" id="KW-0808">Transferase</keyword>
<dbReference type="InterPro" id="IPR011009">
    <property type="entry name" value="Kinase-like_dom_sf"/>
</dbReference>
<organism evidence="7 8">
    <name type="scientific">Rhizophlyctis rosea</name>
    <dbReference type="NCBI Taxonomy" id="64517"/>
    <lineage>
        <taxon>Eukaryota</taxon>
        <taxon>Fungi</taxon>
        <taxon>Fungi incertae sedis</taxon>
        <taxon>Chytridiomycota</taxon>
        <taxon>Chytridiomycota incertae sedis</taxon>
        <taxon>Chytridiomycetes</taxon>
        <taxon>Rhizophlyctidales</taxon>
        <taxon>Rhizophlyctidaceae</taxon>
        <taxon>Rhizophlyctis</taxon>
    </lineage>
</organism>
<dbReference type="InterPro" id="IPR050538">
    <property type="entry name" value="MAP_kinase_kinase_kinase"/>
</dbReference>
<keyword evidence="3" id="KW-0418">Kinase</keyword>
<reference evidence="7" key="1">
    <citation type="submission" date="2020-05" db="EMBL/GenBank/DDBJ databases">
        <title>Phylogenomic resolution of chytrid fungi.</title>
        <authorList>
            <person name="Stajich J.E."/>
            <person name="Amses K."/>
            <person name="Simmons R."/>
            <person name="Seto K."/>
            <person name="Myers J."/>
            <person name="Bonds A."/>
            <person name="Quandt C.A."/>
            <person name="Barry K."/>
            <person name="Liu P."/>
            <person name="Grigoriev I."/>
            <person name="Longcore J.E."/>
            <person name="James T.Y."/>
        </authorList>
    </citation>
    <scope>NUCLEOTIDE SEQUENCE</scope>
    <source>
        <strain evidence="7">JEL0318</strain>
    </source>
</reference>
<dbReference type="PROSITE" id="PS50011">
    <property type="entry name" value="PROTEIN_KINASE_DOM"/>
    <property type="match status" value="1"/>
</dbReference>
<dbReference type="PANTHER" id="PTHR48016:SF56">
    <property type="entry name" value="MAPKK KINASE"/>
    <property type="match status" value="1"/>
</dbReference>
<accession>A0AAD5SA86</accession>
<dbReference type="PANTHER" id="PTHR48016">
    <property type="entry name" value="MAP KINASE KINASE KINASE SSK2-RELATED-RELATED"/>
    <property type="match status" value="1"/>
</dbReference>
<keyword evidence="4" id="KW-0067">ATP-binding</keyword>
<evidence type="ECO:0000259" key="6">
    <source>
        <dbReference type="PROSITE" id="PS50011"/>
    </source>
</evidence>
<comment type="caution">
    <text evidence="7">The sequence shown here is derived from an EMBL/GenBank/DDBJ whole genome shotgun (WGS) entry which is preliminary data.</text>
</comment>
<protein>
    <recommendedName>
        <fullName evidence="6">Protein kinase domain-containing protein</fullName>
    </recommendedName>
</protein>
<proteinExistence type="predicted"/>
<dbReference type="EMBL" id="JADGJD010000852">
    <property type="protein sequence ID" value="KAJ3048073.1"/>
    <property type="molecule type" value="Genomic_DNA"/>
</dbReference>
<evidence type="ECO:0000313" key="7">
    <source>
        <dbReference type="EMBL" id="KAJ3048073.1"/>
    </source>
</evidence>
<evidence type="ECO:0000256" key="4">
    <source>
        <dbReference type="ARBA" id="ARBA00022840"/>
    </source>
</evidence>
<evidence type="ECO:0000256" key="3">
    <source>
        <dbReference type="ARBA" id="ARBA00022777"/>
    </source>
</evidence>
<dbReference type="InterPro" id="IPR000719">
    <property type="entry name" value="Prot_kinase_dom"/>
</dbReference>
<dbReference type="SMART" id="SM00220">
    <property type="entry name" value="S_TKc"/>
    <property type="match status" value="1"/>
</dbReference>
<dbReference type="GO" id="GO:0004672">
    <property type="term" value="F:protein kinase activity"/>
    <property type="evidence" value="ECO:0007669"/>
    <property type="project" value="InterPro"/>
</dbReference>
<dbReference type="Proteomes" id="UP001212841">
    <property type="component" value="Unassembled WGS sequence"/>
</dbReference>
<dbReference type="Pfam" id="PF00069">
    <property type="entry name" value="Pkinase"/>
    <property type="match status" value="1"/>
</dbReference>
<dbReference type="PROSITE" id="PS00108">
    <property type="entry name" value="PROTEIN_KINASE_ST"/>
    <property type="match status" value="1"/>
</dbReference>
<dbReference type="GO" id="GO:0005524">
    <property type="term" value="F:ATP binding"/>
    <property type="evidence" value="ECO:0007669"/>
    <property type="project" value="UniProtKB-KW"/>
</dbReference>
<feature type="domain" description="Protein kinase" evidence="6">
    <location>
        <begin position="1"/>
        <end position="286"/>
    </location>
</feature>
<dbReference type="CDD" id="cd06606">
    <property type="entry name" value="STKc_MAPKKK"/>
    <property type="match status" value="1"/>
</dbReference>